<organism evidence="5 6">
    <name type="scientific">Salinithrix halophila</name>
    <dbReference type="NCBI Taxonomy" id="1485204"/>
    <lineage>
        <taxon>Bacteria</taxon>
        <taxon>Bacillati</taxon>
        <taxon>Bacillota</taxon>
        <taxon>Bacilli</taxon>
        <taxon>Bacillales</taxon>
        <taxon>Thermoactinomycetaceae</taxon>
        <taxon>Salinithrix</taxon>
    </lineage>
</organism>
<dbReference type="SMART" id="SM00382">
    <property type="entry name" value="AAA"/>
    <property type="match status" value="1"/>
</dbReference>
<gene>
    <name evidence="5" type="ORF">ACFOUO_11095</name>
</gene>
<accession>A0ABV8JFY5</accession>
<sequence length="242" mass="26617">MLLQVQGLTKGLGNQDILRSLDLSVEAGEAAAVMGPNGAGKTTLLNVIAGLLVPDGGKVLVQGVNPFEHVKARRHIGFIPVDGFAYDHLNAVENLEMLLSLYQVKKSRSHILEVLDEVGLSEADVRKSVGTYSSGMKQKLTFASGVIHQPQLLMLDEPFNALDLGATRRFQSLLHSLLQQGRGILFTSHLPETILPLANRVLLLNEGTMVDELQLDDRVDVPYLQEWYHKRTALITQESQYG</sequence>
<comment type="caution">
    <text evidence="5">The sequence shown here is derived from an EMBL/GenBank/DDBJ whole genome shotgun (WGS) entry which is preliminary data.</text>
</comment>
<reference evidence="6" key="1">
    <citation type="journal article" date="2019" name="Int. J. Syst. Evol. Microbiol.">
        <title>The Global Catalogue of Microorganisms (GCM) 10K type strain sequencing project: providing services to taxonomists for standard genome sequencing and annotation.</title>
        <authorList>
            <consortium name="The Broad Institute Genomics Platform"/>
            <consortium name="The Broad Institute Genome Sequencing Center for Infectious Disease"/>
            <person name="Wu L."/>
            <person name="Ma J."/>
        </authorList>
    </citation>
    <scope>NUCLEOTIDE SEQUENCE [LARGE SCALE GENOMIC DNA]</scope>
    <source>
        <strain evidence="6">IBRC-M 10813</strain>
    </source>
</reference>
<keyword evidence="2" id="KW-0547">Nucleotide-binding</keyword>
<evidence type="ECO:0000313" key="6">
    <source>
        <dbReference type="Proteomes" id="UP001595843"/>
    </source>
</evidence>
<dbReference type="InterPro" id="IPR003439">
    <property type="entry name" value="ABC_transporter-like_ATP-bd"/>
</dbReference>
<dbReference type="InterPro" id="IPR051782">
    <property type="entry name" value="ABC_Transporter_VariousFunc"/>
</dbReference>
<feature type="domain" description="ABC transporter" evidence="4">
    <location>
        <begin position="3"/>
        <end position="231"/>
    </location>
</feature>
<dbReference type="PROSITE" id="PS00211">
    <property type="entry name" value="ABC_TRANSPORTER_1"/>
    <property type="match status" value="1"/>
</dbReference>
<dbReference type="EMBL" id="JBHSAP010000015">
    <property type="protein sequence ID" value="MFC4077345.1"/>
    <property type="molecule type" value="Genomic_DNA"/>
</dbReference>
<keyword evidence="6" id="KW-1185">Reference proteome</keyword>
<evidence type="ECO:0000256" key="2">
    <source>
        <dbReference type="ARBA" id="ARBA00022741"/>
    </source>
</evidence>
<evidence type="ECO:0000259" key="4">
    <source>
        <dbReference type="PROSITE" id="PS50893"/>
    </source>
</evidence>
<protein>
    <submittedName>
        <fullName evidence="5">ABC transporter ATP-binding protein</fullName>
    </submittedName>
</protein>
<dbReference type="InterPro" id="IPR017871">
    <property type="entry name" value="ABC_transporter-like_CS"/>
</dbReference>
<evidence type="ECO:0000313" key="5">
    <source>
        <dbReference type="EMBL" id="MFC4077345.1"/>
    </source>
</evidence>
<dbReference type="Gene3D" id="3.40.50.300">
    <property type="entry name" value="P-loop containing nucleotide triphosphate hydrolases"/>
    <property type="match status" value="1"/>
</dbReference>
<dbReference type="RefSeq" id="WP_380705158.1">
    <property type="nucleotide sequence ID" value="NZ_JBHSAP010000015.1"/>
</dbReference>
<keyword evidence="1" id="KW-0813">Transport</keyword>
<dbReference type="PANTHER" id="PTHR42939:SF1">
    <property type="entry name" value="ABC TRANSPORTER ATP-BINDING PROTEIN ALBC-RELATED"/>
    <property type="match status" value="1"/>
</dbReference>
<dbReference type="InterPro" id="IPR027417">
    <property type="entry name" value="P-loop_NTPase"/>
</dbReference>
<dbReference type="GO" id="GO:0005524">
    <property type="term" value="F:ATP binding"/>
    <property type="evidence" value="ECO:0007669"/>
    <property type="project" value="UniProtKB-KW"/>
</dbReference>
<dbReference type="Pfam" id="PF00005">
    <property type="entry name" value="ABC_tran"/>
    <property type="match status" value="1"/>
</dbReference>
<dbReference type="CDD" id="cd03230">
    <property type="entry name" value="ABC_DR_subfamily_A"/>
    <property type="match status" value="1"/>
</dbReference>
<dbReference type="Proteomes" id="UP001595843">
    <property type="component" value="Unassembled WGS sequence"/>
</dbReference>
<evidence type="ECO:0000256" key="3">
    <source>
        <dbReference type="ARBA" id="ARBA00022840"/>
    </source>
</evidence>
<keyword evidence="3 5" id="KW-0067">ATP-binding</keyword>
<proteinExistence type="predicted"/>
<dbReference type="InterPro" id="IPR003593">
    <property type="entry name" value="AAA+_ATPase"/>
</dbReference>
<dbReference type="SUPFAM" id="SSF52540">
    <property type="entry name" value="P-loop containing nucleoside triphosphate hydrolases"/>
    <property type="match status" value="1"/>
</dbReference>
<name>A0ABV8JFY5_9BACL</name>
<dbReference type="PANTHER" id="PTHR42939">
    <property type="entry name" value="ABC TRANSPORTER ATP-BINDING PROTEIN ALBC-RELATED"/>
    <property type="match status" value="1"/>
</dbReference>
<dbReference type="PROSITE" id="PS50893">
    <property type="entry name" value="ABC_TRANSPORTER_2"/>
    <property type="match status" value="1"/>
</dbReference>
<evidence type="ECO:0000256" key="1">
    <source>
        <dbReference type="ARBA" id="ARBA00022448"/>
    </source>
</evidence>